<reference evidence="3" key="1">
    <citation type="submission" date="2018-05" db="EMBL/GenBank/DDBJ databases">
        <authorList>
            <person name="Lanie J.A."/>
            <person name="Ng W.-L."/>
            <person name="Kazmierczak K.M."/>
            <person name="Andrzejewski T.M."/>
            <person name="Davidsen T.M."/>
            <person name="Wayne K.J."/>
            <person name="Tettelin H."/>
            <person name="Glass J.I."/>
            <person name="Rusch D."/>
            <person name="Podicherti R."/>
            <person name="Tsui H.-C.T."/>
            <person name="Winkler M.E."/>
        </authorList>
    </citation>
    <scope>NUCLEOTIDE SEQUENCE</scope>
</reference>
<evidence type="ECO:0000256" key="2">
    <source>
        <dbReference type="SAM" id="MobiDB-lite"/>
    </source>
</evidence>
<protein>
    <submittedName>
        <fullName evidence="3">Uncharacterized protein</fullName>
    </submittedName>
</protein>
<feature type="coiled-coil region" evidence="1">
    <location>
        <begin position="293"/>
        <end position="320"/>
    </location>
</feature>
<dbReference type="Gene3D" id="2.60.120.1440">
    <property type="match status" value="1"/>
</dbReference>
<dbReference type="EMBL" id="UINC01017157">
    <property type="protein sequence ID" value="SVA70835.1"/>
    <property type="molecule type" value="Genomic_DNA"/>
</dbReference>
<proteinExistence type="predicted"/>
<gene>
    <name evidence="3" type="ORF">METZ01_LOCUS123689</name>
</gene>
<name>A0A381Y1K1_9ZZZZ</name>
<evidence type="ECO:0000256" key="1">
    <source>
        <dbReference type="SAM" id="Coils"/>
    </source>
</evidence>
<feature type="region of interest" description="Disordered" evidence="2">
    <location>
        <begin position="122"/>
        <end position="144"/>
    </location>
</feature>
<feature type="compositionally biased region" description="Acidic residues" evidence="2">
    <location>
        <begin position="280"/>
        <end position="289"/>
    </location>
</feature>
<feature type="region of interest" description="Disordered" evidence="2">
    <location>
        <begin position="269"/>
        <end position="290"/>
    </location>
</feature>
<dbReference type="AlphaFoldDB" id="A0A381Y1K1"/>
<feature type="compositionally biased region" description="Low complexity" evidence="2">
    <location>
        <begin position="123"/>
        <end position="136"/>
    </location>
</feature>
<dbReference type="PANTHER" id="PTHR38731">
    <property type="entry name" value="LIPL45-RELATED LIPOPROTEIN-RELATED"/>
    <property type="match status" value="1"/>
</dbReference>
<evidence type="ECO:0000313" key="3">
    <source>
        <dbReference type="EMBL" id="SVA70835.1"/>
    </source>
</evidence>
<organism evidence="3">
    <name type="scientific">marine metagenome</name>
    <dbReference type="NCBI Taxonomy" id="408172"/>
    <lineage>
        <taxon>unclassified sequences</taxon>
        <taxon>metagenomes</taxon>
        <taxon>ecological metagenomes</taxon>
    </lineage>
</organism>
<accession>A0A381Y1K1</accession>
<sequence length="331" mass="36398">MKMILAKKTFKSLLILFMGLFFLETTVYAAQDSLELHSGTVKLIRDGKSLILKNAGETYDLHVNDRLQTGKETQITLYLKNKDNTVKLFSNSFFKLDDLAAEENSMALLTGKGNFSVKPIPQASATESAESANSENGQDTKNKLKTKLDGKLKGSLAQLGKSKLRRKKKRFNVRTVSAIVGVRGTDFVIATSGDSTNLLGLSGEVTLASPEVPDYEIPVLANEISHVKEGSGPSVPVTVSPDERDKIAKSDGANSFQEVQFGQSESVGTLQSRLKRDDETQQFEEEVDREGELLDQLDRLDELETLVENAENAIDAAKIKTLMLSMTFTNR</sequence>
<keyword evidence="1" id="KW-0175">Coiled coil</keyword>